<protein>
    <recommendedName>
        <fullName evidence="7">Bacterioferritin</fullName>
        <ecNumber evidence="7">1.16.3.1</ecNumber>
    </recommendedName>
</protein>
<dbReference type="Proteomes" id="UP000708298">
    <property type="component" value="Unassembled WGS sequence"/>
</dbReference>
<dbReference type="EC" id="1.16.3.1" evidence="7"/>
<reference evidence="10" key="1">
    <citation type="journal article" date="2021" name="Microorganisms">
        <title>Acidisoma silvae sp. nov. and Acidisomacellulosilytica sp. nov., Two Acidophilic Bacteria Isolated from Decaying Wood, Hydrolyzing Cellulose and Producing Poly-3-hydroxybutyrate.</title>
        <authorList>
            <person name="Mieszkin S."/>
            <person name="Pouder E."/>
            <person name="Uroz S."/>
            <person name="Simon-Colin C."/>
            <person name="Alain K."/>
        </authorList>
    </citation>
    <scope>NUCLEOTIDE SEQUENCE</scope>
    <source>
        <strain evidence="10">HW T2.11</strain>
    </source>
</reference>
<feature type="binding site" evidence="8">
    <location>
        <position position="50"/>
    </location>
    <ligand>
        <name>Fe cation</name>
        <dbReference type="ChEBI" id="CHEBI:24875"/>
        <label>3</label>
    </ligand>
</feature>
<evidence type="ECO:0000256" key="6">
    <source>
        <dbReference type="ARBA" id="ARBA00023004"/>
    </source>
</evidence>
<proteinExistence type="inferred from homology"/>
<dbReference type="PIRSF" id="PIRSF002560">
    <property type="entry name" value="Bacterioferritin"/>
    <property type="match status" value="1"/>
</dbReference>
<feature type="binding site" evidence="8">
    <location>
        <position position="130"/>
    </location>
    <ligand>
        <name>Fe cation</name>
        <dbReference type="ChEBI" id="CHEBI:24875"/>
        <label>2</label>
    </ligand>
</feature>
<reference evidence="10" key="2">
    <citation type="submission" date="2021-01" db="EMBL/GenBank/DDBJ databases">
        <authorList>
            <person name="Mieszkin S."/>
            <person name="Pouder E."/>
            <person name="Alain K."/>
        </authorList>
    </citation>
    <scope>NUCLEOTIDE SEQUENCE</scope>
    <source>
        <strain evidence="10">HW T2.11</strain>
    </source>
</reference>
<dbReference type="InterPro" id="IPR009040">
    <property type="entry name" value="Ferritin-like_diiron"/>
</dbReference>
<dbReference type="Pfam" id="PF00210">
    <property type="entry name" value="Ferritin"/>
    <property type="match status" value="1"/>
</dbReference>
<dbReference type="FunFam" id="1.20.1260.10:FF:000005">
    <property type="entry name" value="Bacterioferritin"/>
    <property type="match status" value="1"/>
</dbReference>
<feature type="binding site" evidence="8">
    <location>
        <position position="54"/>
    </location>
    <ligand>
        <name>Fe cation</name>
        <dbReference type="ChEBI" id="CHEBI:24875"/>
        <label>1</label>
    </ligand>
</feature>
<dbReference type="PANTHER" id="PTHR30295">
    <property type="entry name" value="BACTERIOFERRITIN"/>
    <property type="match status" value="1"/>
</dbReference>
<keyword evidence="4" id="KW-0349">Heme</keyword>
<feature type="binding site" description="axial binding residue" evidence="8">
    <location>
        <position position="52"/>
    </location>
    <ligand>
        <name>heme b</name>
        <dbReference type="ChEBI" id="CHEBI:60344"/>
        <note>ligand shared between dimeric partners</note>
    </ligand>
    <ligandPart>
        <name>Fe</name>
        <dbReference type="ChEBI" id="CHEBI:18248"/>
    </ligandPart>
</feature>
<evidence type="ECO:0000256" key="1">
    <source>
        <dbReference type="ARBA" id="ARBA00001970"/>
    </source>
</evidence>
<name>A0A964DZR3_9PROT</name>
<feature type="binding site" evidence="8">
    <location>
        <position position="94"/>
    </location>
    <ligand>
        <name>Fe cation</name>
        <dbReference type="ChEBI" id="CHEBI:24875"/>
        <label>2</label>
    </ligand>
</feature>
<dbReference type="GO" id="GO:0008199">
    <property type="term" value="F:ferric iron binding"/>
    <property type="evidence" value="ECO:0007669"/>
    <property type="project" value="InterPro"/>
</dbReference>
<feature type="binding site" evidence="8">
    <location>
        <position position="127"/>
    </location>
    <ligand>
        <name>Fe cation</name>
        <dbReference type="ChEBI" id="CHEBI:24875"/>
        <label>2</label>
    </ligand>
</feature>
<dbReference type="NCBIfam" id="TIGR00754">
    <property type="entry name" value="bfr"/>
    <property type="match status" value="1"/>
</dbReference>
<evidence type="ECO:0000313" key="11">
    <source>
        <dbReference type="Proteomes" id="UP000708298"/>
    </source>
</evidence>
<dbReference type="GO" id="GO:0006879">
    <property type="term" value="P:intracellular iron ion homeostasis"/>
    <property type="evidence" value="ECO:0007669"/>
    <property type="project" value="UniProtKB-KW"/>
</dbReference>
<feature type="binding site" evidence="8">
    <location>
        <position position="51"/>
    </location>
    <ligand>
        <name>Fe cation</name>
        <dbReference type="ChEBI" id="CHEBI:24875"/>
        <label>2</label>
    </ligand>
</feature>
<comment type="catalytic activity">
    <reaction evidence="7">
        <text>4 Fe(2+) + O2 + 4 H(+) = 4 Fe(3+) + 2 H2O</text>
        <dbReference type="Rhea" id="RHEA:11148"/>
        <dbReference type="ChEBI" id="CHEBI:15377"/>
        <dbReference type="ChEBI" id="CHEBI:15378"/>
        <dbReference type="ChEBI" id="CHEBI:15379"/>
        <dbReference type="ChEBI" id="CHEBI:29033"/>
        <dbReference type="ChEBI" id="CHEBI:29034"/>
        <dbReference type="EC" id="1.16.3.1"/>
    </reaction>
</comment>
<dbReference type="InterPro" id="IPR012347">
    <property type="entry name" value="Ferritin-like"/>
</dbReference>
<accession>A0A964DZR3</accession>
<evidence type="ECO:0000256" key="5">
    <source>
        <dbReference type="ARBA" id="ARBA00022723"/>
    </source>
</evidence>
<feature type="domain" description="Ferritin-like diiron" evidence="9">
    <location>
        <begin position="1"/>
        <end position="145"/>
    </location>
</feature>
<dbReference type="CDD" id="cd00907">
    <property type="entry name" value="Bacterioferritin"/>
    <property type="match status" value="1"/>
</dbReference>
<dbReference type="GO" id="GO:0004322">
    <property type="term" value="F:ferroxidase activity"/>
    <property type="evidence" value="ECO:0007669"/>
    <property type="project" value="UniProtKB-EC"/>
</dbReference>
<evidence type="ECO:0000259" key="9">
    <source>
        <dbReference type="PROSITE" id="PS50905"/>
    </source>
</evidence>
<evidence type="ECO:0000256" key="7">
    <source>
        <dbReference type="PIRNR" id="PIRNR002560"/>
    </source>
</evidence>
<dbReference type="AlphaFoldDB" id="A0A964DZR3"/>
<dbReference type="PROSITE" id="PS50905">
    <property type="entry name" value="FERRITIN_LIKE"/>
    <property type="match status" value="1"/>
</dbReference>
<dbReference type="GO" id="GO:0005829">
    <property type="term" value="C:cytosol"/>
    <property type="evidence" value="ECO:0007669"/>
    <property type="project" value="TreeGrafter"/>
</dbReference>
<dbReference type="GO" id="GO:0140315">
    <property type="term" value="F:iron ion sequestering activity"/>
    <property type="evidence" value="ECO:0007669"/>
    <property type="project" value="UniProtKB-ARBA"/>
</dbReference>
<keyword evidence="3 7" id="KW-0409">Iron storage</keyword>
<dbReference type="Gene3D" id="1.20.1260.10">
    <property type="match status" value="1"/>
</dbReference>
<dbReference type="InterPro" id="IPR008331">
    <property type="entry name" value="Ferritin_DPS_dom"/>
</dbReference>
<keyword evidence="6 7" id="KW-0408">Iron</keyword>
<dbReference type="PANTHER" id="PTHR30295:SF0">
    <property type="entry name" value="BACTERIOFERRITIN"/>
    <property type="match status" value="1"/>
</dbReference>
<dbReference type="RefSeq" id="WP_227322032.1">
    <property type="nucleotide sequence ID" value="NZ_JAESVB010000006.1"/>
</dbReference>
<keyword evidence="11" id="KW-1185">Reference proteome</keyword>
<keyword evidence="5 7" id="KW-0479">Metal-binding</keyword>
<evidence type="ECO:0000256" key="8">
    <source>
        <dbReference type="PIRSR" id="PIRSR002560-1"/>
    </source>
</evidence>
<dbReference type="InterPro" id="IPR002024">
    <property type="entry name" value="Bacterioferritin"/>
</dbReference>
<dbReference type="GO" id="GO:0020037">
    <property type="term" value="F:heme binding"/>
    <property type="evidence" value="ECO:0007669"/>
    <property type="project" value="TreeGrafter"/>
</dbReference>
<feature type="binding site" evidence="8">
    <location>
        <position position="51"/>
    </location>
    <ligand>
        <name>Fe cation</name>
        <dbReference type="ChEBI" id="CHEBI:24875"/>
        <label>1</label>
    </ligand>
</feature>
<sequence length="161" mass="18659">MLRDPKVVEHLNTQLTNELTAINQYFLHARTLQHWGVTKLGKHEYAESIEEMKHADELIKRILFLNGLPNVQRLNAIQVGETVEQILQADLNIELKATQDLREGIAYCESVRDFVSRDLLAEILENEEEHLDFLERQFDLIKLIGLENYIQLNSAPAPEQE</sequence>
<comment type="cofactor">
    <cofactor evidence="1">
        <name>heme b</name>
        <dbReference type="ChEBI" id="CHEBI:60344"/>
    </cofactor>
</comment>
<evidence type="ECO:0000256" key="4">
    <source>
        <dbReference type="ARBA" id="ARBA00022617"/>
    </source>
</evidence>
<dbReference type="SUPFAM" id="SSF47240">
    <property type="entry name" value="Ferritin-like"/>
    <property type="match status" value="1"/>
</dbReference>
<organism evidence="10 11">
    <name type="scientific">Acidisoma silvae</name>
    <dbReference type="NCBI Taxonomy" id="2802396"/>
    <lineage>
        <taxon>Bacteria</taxon>
        <taxon>Pseudomonadati</taxon>
        <taxon>Pseudomonadota</taxon>
        <taxon>Alphaproteobacteria</taxon>
        <taxon>Acetobacterales</taxon>
        <taxon>Acidocellaceae</taxon>
        <taxon>Acidisoma</taxon>
    </lineage>
</organism>
<comment type="function">
    <text evidence="7">Iron-storage protein, whose ferroxidase center binds Fe(2+), oxidizes it using dioxygen to Fe(3+), and participates in the subsequent Fe(3+) oxide mineral core formation within the central cavity of the BFR protein shell.</text>
</comment>
<dbReference type="InterPro" id="IPR009078">
    <property type="entry name" value="Ferritin-like_SF"/>
</dbReference>
<evidence type="ECO:0000313" key="10">
    <source>
        <dbReference type="EMBL" id="MCB8876374.1"/>
    </source>
</evidence>
<comment type="similarity">
    <text evidence="2 7">Belongs to the bacterioferritin family.</text>
</comment>
<evidence type="ECO:0000256" key="2">
    <source>
        <dbReference type="ARBA" id="ARBA00008093"/>
    </source>
</evidence>
<feature type="binding site" evidence="8">
    <location>
        <position position="127"/>
    </location>
    <ligand>
        <name>Fe cation</name>
        <dbReference type="ChEBI" id="CHEBI:24875"/>
        <label>1</label>
    </ligand>
</feature>
<evidence type="ECO:0000256" key="3">
    <source>
        <dbReference type="ARBA" id="ARBA00022434"/>
    </source>
</evidence>
<dbReference type="EMBL" id="JAESVB010000006">
    <property type="protein sequence ID" value="MCB8876374.1"/>
    <property type="molecule type" value="Genomic_DNA"/>
</dbReference>
<dbReference type="GO" id="GO:0006826">
    <property type="term" value="P:iron ion transport"/>
    <property type="evidence" value="ECO:0007669"/>
    <property type="project" value="InterPro"/>
</dbReference>
<feature type="binding site" evidence="8">
    <location>
        <position position="18"/>
    </location>
    <ligand>
        <name>Fe cation</name>
        <dbReference type="ChEBI" id="CHEBI:24875"/>
        <label>1</label>
    </ligand>
</feature>
<gene>
    <name evidence="10" type="primary">bfr</name>
    <name evidence="10" type="ORF">ASILVAE211_14365</name>
</gene>
<comment type="caution">
    <text evidence="10">The sequence shown here is derived from an EMBL/GenBank/DDBJ whole genome shotgun (WGS) entry which is preliminary data.</text>
</comment>
<dbReference type="PRINTS" id="PR00601">
    <property type="entry name" value="BACFERRITIN"/>
</dbReference>